<evidence type="ECO:0000313" key="1">
    <source>
        <dbReference type="EMBL" id="TEB08518.1"/>
    </source>
</evidence>
<dbReference type="Proteomes" id="UP000298324">
    <property type="component" value="Unassembled WGS sequence"/>
</dbReference>
<accession>A0A4Y7RHN7</accession>
<sequence>MRFIHKTNGKRAVCWMIFKTKFIQVYHVLYIPVWHPWPGDVGIDSSLAMKTTCKNKPNMWPLANIRAGGGSADYYK</sequence>
<dbReference type="EMBL" id="QFGA01000001">
    <property type="protein sequence ID" value="TEB08518.1"/>
    <property type="molecule type" value="Genomic_DNA"/>
</dbReference>
<keyword evidence="2" id="KW-1185">Reference proteome</keyword>
<evidence type="ECO:0000313" key="2">
    <source>
        <dbReference type="Proteomes" id="UP000298324"/>
    </source>
</evidence>
<dbReference type="AlphaFoldDB" id="A0A4Y7RHN7"/>
<name>A0A4Y7RHN7_9FIRM</name>
<comment type="caution">
    <text evidence="1">The sequence shown here is derived from an EMBL/GenBank/DDBJ whole genome shotgun (WGS) entry which is preliminary data.</text>
</comment>
<protein>
    <submittedName>
        <fullName evidence="1">Uncharacterized protein</fullName>
    </submittedName>
</protein>
<proteinExistence type="predicted"/>
<reference evidence="1 2" key="1">
    <citation type="journal article" date="2018" name="Environ. Microbiol.">
        <title>Novel energy conservation strategies and behaviour of Pelotomaculum schinkii driving syntrophic propionate catabolism.</title>
        <authorList>
            <person name="Hidalgo-Ahumada C.A.P."/>
            <person name="Nobu M.K."/>
            <person name="Narihiro T."/>
            <person name="Tamaki H."/>
            <person name="Liu W.T."/>
            <person name="Kamagata Y."/>
            <person name="Stams A.J.M."/>
            <person name="Imachi H."/>
            <person name="Sousa D.Z."/>
        </authorList>
    </citation>
    <scope>NUCLEOTIDE SEQUENCE [LARGE SCALE GENOMIC DNA]</scope>
    <source>
        <strain evidence="1 2">HH</strain>
    </source>
</reference>
<organism evidence="1 2">
    <name type="scientific">Pelotomaculum schinkii</name>
    <dbReference type="NCBI Taxonomy" id="78350"/>
    <lineage>
        <taxon>Bacteria</taxon>
        <taxon>Bacillati</taxon>
        <taxon>Bacillota</taxon>
        <taxon>Clostridia</taxon>
        <taxon>Eubacteriales</taxon>
        <taxon>Desulfotomaculaceae</taxon>
        <taxon>Pelotomaculum</taxon>
    </lineage>
</organism>
<gene>
    <name evidence="1" type="ORF">Psch_02082</name>
</gene>